<evidence type="ECO:0000313" key="3">
    <source>
        <dbReference type="Proteomes" id="UP001165679"/>
    </source>
</evidence>
<reference evidence="2" key="1">
    <citation type="submission" date="2022-09" db="EMBL/GenBank/DDBJ databases">
        <title>Rhodovastum sp. nov. RN2-1 isolated from soil in Seongnam, South Korea.</title>
        <authorList>
            <person name="Le N.T."/>
        </authorList>
    </citation>
    <scope>NUCLEOTIDE SEQUENCE</scope>
    <source>
        <strain evidence="2">RN2-1</strain>
    </source>
</reference>
<gene>
    <name evidence="2" type="ORF">OL599_13850</name>
</gene>
<dbReference type="EMBL" id="JAPDNT010000010">
    <property type="protein sequence ID" value="MCW3475664.1"/>
    <property type="molecule type" value="Genomic_DNA"/>
</dbReference>
<dbReference type="Proteomes" id="UP001165679">
    <property type="component" value="Unassembled WGS sequence"/>
</dbReference>
<comment type="caution">
    <text evidence="2">The sequence shown here is derived from an EMBL/GenBank/DDBJ whole genome shotgun (WGS) entry which is preliminary data.</text>
</comment>
<dbReference type="PANTHER" id="PTHR35446:SF2">
    <property type="entry name" value="CARBOXYMUCONOLACTONE DECARBOXYLASE-LIKE DOMAIN-CONTAINING PROTEIN"/>
    <property type="match status" value="1"/>
</dbReference>
<dbReference type="NCBIfam" id="TIGR00778">
    <property type="entry name" value="ahpD_dom"/>
    <property type="match status" value="1"/>
</dbReference>
<dbReference type="AlphaFoldDB" id="A0AA41YKT3"/>
<dbReference type="Gene3D" id="1.20.1290.10">
    <property type="entry name" value="AhpD-like"/>
    <property type="match status" value="1"/>
</dbReference>
<name>A0AA41YKT3_9PROT</name>
<keyword evidence="3" id="KW-1185">Reference proteome</keyword>
<sequence length="131" mass="14203">MSYGKLIEYAEAAPEARAVMDDIKAARGVPDVNNAWKAMARHPAVMRRFWERAKAVMQPGALDAPTKELIYLAVSIANGCHYCSASHTALAKKKGATEEQLAEMVEIVGLALEGNSYASFYGQDIDEALKG</sequence>
<dbReference type="SUPFAM" id="SSF69118">
    <property type="entry name" value="AhpD-like"/>
    <property type="match status" value="1"/>
</dbReference>
<evidence type="ECO:0000313" key="2">
    <source>
        <dbReference type="EMBL" id="MCW3475664.1"/>
    </source>
</evidence>
<dbReference type="GO" id="GO:0051920">
    <property type="term" value="F:peroxiredoxin activity"/>
    <property type="evidence" value="ECO:0007669"/>
    <property type="project" value="InterPro"/>
</dbReference>
<dbReference type="PANTHER" id="PTHR35446">
    <property type="entry name" value="SI:CH211-175M2.5"/>
    <property type="match status" value="1"/>
</dbReference>
<reference evidence="2" key="2">
    <citation type="submission" date="2022-10" db="EMBL/GenBank/DDBJ databases">
        <authorList>
            <person name="Trinh H.N."/>
        </authorList>
    </citation>
    <scope>NUCLEOTIDE SEQUENCE</scope>
    <source>
        <strain evidence="2">RN2-1</strain>
    </source>
</reference>
<protein>
    <submittedName>
        <fullName evidence="2">Carboxymuconolactone decarboxylase family protein</fullName>
    </submittedName>
</protein>
<dbReference type="InterPro" id="IPR029032">
    <property type="entry name" value="AhpD-like"/>
</dbReference>
<dbReference type="InterPro" id="IPR003779">
    <property type="entry name" value="CMD-like"/>
</dbReference>
<dbReference type="Pfam" id="PF02627">
    <property type="entry name" value="CMD"/>
    <property type="match status" value="1"/>
</dbReference>
<dbReference type="RefSeq" id="WP_264714386.1">
    <property type="nucleotide sequence ID" value="NZ_JAPDNT010000010.1"/>
</dbReference>
<organism evidence="2 3">
    <name type="scientific">Limobrevibacterium gyesilva</name>
    <dbReference type="NCBI Taxonomy" id="2991712"/>
    <lineage>
        <taxon>Bacteria</taxon>
        <taxon>Pseudomonadati</taxon>
        <taxon>Pseudomonadota</taxon>
        <taxon>Alphaproteobacteria</taxon>
        <taxon>Acetobacterales</taxon>
        <taxon>Acetobacteraceae</taxon>
        <taxon>Limobrevibacterium</taxon>
    </lineage>
</organism>
<accession>A0AA41YKT3</accession>
<feature type="domain" description="Carboxymuconolactone decarboxylase-like" evidence="1">
    <location>
        <begin position="43"/>
        <end position="108"/>
    </location>
</feature>
<dbReference type="InterPro" id="IPR004675">
    <property type="entry name" value="AhpD_core"/>
</dbReference>
<proteinExistence type="predicted"/>
<evidence type="ECO:0000259" key="1">
    <source>
        <dbReference type="Pfam" id="PF02627"/>
    </source>
</evidence>